<dbReference type="InterPro" id="IPR017453">
    <property type="entry name" value="GCV_H_sub"/>
</dbReference>
<dbReference type="NCBIfam" id="NF002270">
    <property type="entry name" value="PRK01202.1"/>
    <property type="match status" value="1"/>
</dbReference>
<organism evidence="9 10">
    <name type="scientific">Morus notabilis</name>
    <dbReference type="NCBI Taxonomy" id="981085"/>
    <lineage>
        <taxon>Eukaryota</taxon>
        <taxon>Viridiplantae</taxon>
        <taxon>Streptophyta</taxon>
        <taxon>Embryophyta</taxon>
        <taxon>Tracheophyta</taxon>
        <taxon>Spermatophyta</taxon>
        <taxon>Magnoliopsida</taxon>
        <taxon>eudicotyledons</taxon>
        <taxon>Gunneridae</taxon>
        <taxon>Pentapetalae</taxon>
        <taxon>rosids</taxon>
        <taxon>fabids</taxon>
        <taxon>Rosales</taxon>
        <taxon>Moraceae</taxon>
        <taxon>Moreae</taxon>
        <taxon>Morus</taxon>
    </lineage>
</organism>
<evidence type="ECO:0000256" key="2">
    <source>
        <dbReference type="ARBA" id="ARBA00009249"/>
    </source>
</evidence>
<dbReference type="Gene3D" id="2.40.50.100">
    <property type="match status" value="1"/>
</dbReference>
<evidence type="ECO:0000256" key="1">
    <source>
        <dbReference type="ARBA" id="ARBA00004173"/>
    </source>
</evidence>
<dbReference type="GO" id="GO:0005739">
    <property type="term" value="C:mitochondrion"/>
    <property type="evidence" value="ECO:0007669"/>
    <property type="project" value="UniProtKB-SubCell"/>
</dbReference>
<dbReference type="InterPro" id="IPR000089">
    <property type="entry name" value="Biotin_lipoyl"/>
</dbReference>
<accession>W9RF35</accession>
<dbReference type="PANTHER" id="PTHR11715">
    <property type="entry name" value="GLYCINE CLEAVAGE SYSTEM H PROTEIN"/>
    <property type="match status" value="1"/>
</dbReference>
<comment type="function">
    <text evidence="7">The H protein shuttles the methylamine group of glycine from the P protein to the T protein.</text>
</comment>
<evidence type="ECO:0000256" key="7">
    <source>
        <dbReference type="RuleBase" id="RU364055"/>
    </source>
</evidence>
<comment type="subcellular location">
    <subcellularLocation>
        <location evidence="1 7">Mitochondrion</location>
    </subcellularLocation>
</comment>
<dbReference type="PROSITE" id="PS50968">
    <property type="entry name" value="BIOTINYL_LIPOYL"/>
    <property type="match status" value="1"/>
</dbReference>
<dbReference type="PANTHER" id="PTHR11715:SF3">
    <property type="entry name" value="GLYCINE CLEAVAGE SYSTEM H PROTEIN-RELATED"/>
    <property type="match status" value="1"/>
</dbReference>
<dbReference type="eggNOG" id="KOG3373">
    <property type="taxonomic scope" value="Eukaryota"/>
</dbReference>
<proteinExistence type="inferred from homology"/>
<protein>
    <recommendedName>
        <fullName evidence="7">Glycine cleavage system H protein</fullName>
    </recommendedName>
</protein>
<evidence type="ECO:0000256" key="5">
    <source>
        <dbReference type="ARBA" id="ARBA00023128"/>
    </source>
</evidence>
<dbReference type="HAMAP" id="MF_00272">
    <property type="entry name" value="GcvH"/>
    <property type="match status" value="1"/>
</dbReference>
<sequence>MATMLLWASRAASHLRISVFTRPFASVVKDLNYADSHEWAKVEGNSATVGITDHAQDHLGDVVYVELPEVGKSLTKGEGFGAVESVKATSDVYSPMSGKVVEVNEELNSSPGLINSSPYEKGWIMKLEVSSGGEVNGLMDADQYSKFCEEEDGKH</sequence>
<keyword evidence="4 7" id="KW-0809">Transit peptide</keyword>
<dbReference type="SUPFAM" id="SSF51230">
    <property type="entry name" value="Single hybrid motif"/>
    <property type="match status" value="1"/>
</dbReference>
<comment type="subunit">
    <text evidence="7">The glycine cleavage system is composed of four proteins: P, T, L and H.</text>
</comment>
<dbReference type="STRING" id="981085.W9RF35"/>
<dbReference type="GO" id="GO:0019464">
    <property type="term" value="P:glycine decarboxylation via glycine cleavage system"/>
    <property type="evidence" value="ECO:0007669"/>
    <property type="project" value="UniProtKB-UniRule"/>
</dbReference>
<dbReference type="Pfam" id="PF01597">
    <property type="entry name" value="GCV_H"/>
    <property type="match status" value="1"/>
</dbReference>
<dbReference type="PROSITE" id="PS00189">
    <property type="entry name" value="LIPOYL"/>
    <property type="match status" value="1"/>
</dbReference>
<keyword evidence="3 6" id="KW-0450">Lipoyl</keyword>
<comment type="similarity">
    <text evidence="2 7">Belongs to the GcvH family.</text>
</comment>
<dbReference type="KEGG" id="mnt:21392956"/>
<gene>
    <name evidence="9" type="ORF">L484_009633</name>
</gene>
<dbReference type="Proteomes" id="UP000030645">
    <property type="component" value="Unassembled WGS sequence"/>
</dbReference>
<dbReference type="InterPro" id="IPR011053">
    <property type="entry name" value="Single_hybrid_motif"/>
</dbReference>
<dbReference type="AlphaFoldDB" id="W9RF35"/>
<evidence type="ECO:0000313" key="9">
    <source>
        <dbReference type="EMBL" id="EXB68026.1"/>
    </source>
</evidence>
<keyword evidence="10" id="KW-1185">Reference proteome</keyword>
<comment type="cofactor">
    <cofactor evidence="7">
        <name>(R)-lipoate</name>
        <dbReference type="ChEBI" id="CHEBI:83088"/>
    </cofactor>
    <text evidence="7">Binds 1 lipoyl cofactor covalently.</text>
</comment>
<feature type="domain" description="Lipoyl-binding" evidence="8">
    <location>
        <begin position="46"/>
        <end position="128"/>
    </location>
</feature>
<evidence type="ECO:0000259" key="8">
    <source>
        <dbReference type="PROSITE" id="PS50968"/>
    </source>
</evidence>
<evidence type="ECO:0000256" key="6">
    <source>
        <dbReference type="PIRSR" id="PIRSR617453-50"/>
    </source>
</evidence>
<dbReference type="InterPro" id="IPR003016">
    <property type="entry name" value="2-oxoA_DH_lipoyl-BS"/>
</dbReference>
<evidence type="ECO:0000256" key="3">
    <source>
        <dbReference type="ARBA" id="ARBA00022823"/>
    </source>
</evidence>
<feature type="modified residue" description="N6-lipoyllysine" evidence="6">
    <location>
        <position position="87"/>
    </location>
</feature>
<dbReference type="InterPro" id="IPR002930">
    <property type="entry name" value="GCV_H"/>
</dbReference>
<dbReference type="CDD" id="cd06848">
    <property type="entry name" value="GCS_H"/>
    <property type="match status" value="1"/>
</dbReference>
<evidence type="ECO:0000256" key="4">
    <source>
        <dbReference type="ARBA" id="ARBA00022946"/>
    </source>
</evidence>
<dbReference type="InterPro" id="IPR033753">
    <property type="entry name" value="GCV_H/Fam206"/>
</dbReference>
<dbReference type="NCBIfam" id="TIGR00527">
    <property type="entry name" value="gcvH"/>
    <property type="match status" value="1"/>
</dbReference>
<name>W9RF35_9ROSA</name>
<dbReference type="EMBL" id="KE344571">
    <property type="protein sequence ID" value="EXB68026.1"/>
    <property type="molecule type" value="Genomic_DNA"/>
</dbReference>
<dbReference type="GO" id="GO:0005960">
    <property type="term" value="C:glycine cleavage complex"/>
    <property type="evidence" value="ECO:0007669"/>
    <property type="project" value="UniProtKB-UniRule"/>
</dbReference>
<keyword evidence="5 7" id="KW-0496">Mitochondrion</keyword>
<dbReference type="OrthoDB" id="10264154at2759"/>
<reference evidence="10" key="1">
    <citation type="submission" date="2013-01" db="EMBL/GenBank/DDBJ databases">
        <title>Draft Genome Sequence of a Mulberry Tree, Morus notabilis C.K. Schneid.</title>
        <authorList>
            <person name="He N."/>
            <person name="Zhao S."/>
        </authorList>
    </citation>
    <scope>NUCLEOTIDE SEQUENCE</scope>
</reference>
<dbReference type="GO" id="GO:0009249">
    <property type="term" value="P:protein lipoylation"/>
    <property type="evidence" value="ECO:0007669"/>
    <property type="project" value="TreeGrafter"/>
</dbReference>
<evidence type="ECO:0000313" key="10">
    <source>
        <dbReference type="Proteomes" id="UP000030645"/>
    </source>
</evidence>